<reference evidence="2" key="1">
    <citation type="journal article" date="2023" name="Mol. Biol. Evol.">
        <title>Third-Generation Sequencing Reveals the Adaptive Role of the Epigenome in Three Deep-Sea Polychaetes.</title>
        <authorList>
            <person name="Perez M."/>
            <person name="Aroh O."/>
            <person name="Sun Y."/>
            <person name="Lan Y."/>
            <person name="Juniper S.K."/>
            <person name="Young C.R."/>
            <person name="Angers B."/>
            <person name="Qian P.Y."/>
        </authorList>
    </citation>
    <scope>NUCLEOTIDE SEQUENCE</scope>
    <source>
        <strain evidence="2">R07B-5</strain>
    </source>
</reference>
<dbReference type="Proteomes" id="UP001209878">
    <property type="component" value="Unassembled WGS sequence"/>
</dbReference>
<accession>A0AAD9KWH1</accession>
<dbReference type="AlphaFoldDB" id="A0AAD9KWH1"/>
<evidence type="ECO:0000313" key="3">
    <source>
        <dbReference type="Proteomes" id="UP001209878"/>
    </source>
</evidence>
<name>A0AAD9KWH1_RIDPI</name>
<feature type="transmembrane region" description="Helical" evidence="1">
    <location>
        <begin position="118"/>
        <end position="137"/>
    </location>
</feature>
<protein>
    <submittedName>
        <fullName evidence="2">Uncharacterized protein</fullName>
    </submittedName>
</protein>
<keyword evidence="1" id="KW-0812">Transmembrane</keyword>
<organism evidence="2 3">
    <name type="scientific">Ridgeia piscesae</name>
    <name type="common">Tubeworm</name>
    <dbReference type="NCBI Taxonomy" id="27915"/>
    <lineage>
        <taxon>Eukaryota</taxon>
        <taxon>Metazoa</taxon>
        <taxon>Spiralia</taxon>
        <taxon>Lophotrochozoa</taxon>
        <taxon>Annelida</taxon>
        <taxon>Polychaeta</taxon>
        <taxon>Sedentaria</taxon>
        <taxon>Canalipalpata</taxon>
        <taxon>Sabellida</taxon>
        <taxon>Siboglinidae</taxon>
        <taxon>Ridgeia</taxon>
    </lineage>
</organism>
<proteinExistence type="predicted"/>
<evidence type="ECO:0000256" key="1">
    <source>
        <dbReference type="SAM" id="Phobius"/>
    </source>
</evidence>
<comment type="caution">
    <text evidence="2">The sequence shown here is derived from an EMBL/GenBank/DDBJ whole genome shotgun (WGS) entry which is preliminary data.</text>
</comment>
<keyword evidence="1" id="KW-0472">Membrane</keyword>
<gene>
    <name evidence="2" type="ORF">NP493_536g00009</name>
</gene>
<sequence length="200" mass="22137">MTTGRRAVFKMAVVDASESDGESVASLERGDGQEQLGCVVSTVRQDSLVHVLVLQDMVWMGRREERVGLVLKANVEMVEPDRQVTKAAQDRPVLRVLTRKSLVRIIPAESHTVVTLELVWPACLTVVLAIVTTFLLVRYRRVLTVLQTQKTYAVRYTAAARPQSAVTVASTDTRLTDTGEMNAAMDGSSLKEMTKYESLQ</sequence>
<keyword evidence="3" id="KW-1185">Reference proteome</keyword>
<dbReference type="EMBL" id="JAODUO010000534">
    <property type="protein sequence ID" value="KAK2178651.1"/>
    <property type="molecule type" value="Genomic_DNA"/>
</dbReference>
<keyword evidence="1" id="KW-1133">Transmembrane helix</keyword>
<evidence type="ECO:0000313" key="2">
    <source>
        <dbReference type="EMBL" id="KAK2178651.1"/>
    </source>
</evidence>